<feature type="domain" description="FAD-binding" evidence="3">
    <location>
        <begin position="4"/>
        <end position="118"/>
    </location>
</feature>
<dbReference type="Pfam" id="PF01494">
    <property type="entry name" value="FAD_binding_3"/>
    <property type="match status" value="2"/>
</dbReference>
<dbReference type="PANTHER" id="PTHR13789:SF309">
    <property type="entry name" value="PUTATIVE (AFU_ORTHOLOGUE AFUA_6G14510)-RELATED"/>
    <property type="match status" value="1"/>
</dbReference>
<dbReference type="InterPro" id="IPR036188">
    <property type="entry name" value="FAD/NAD-bd_sf"/>
</dbReference>
<keyword evidence="5" id="KW-1185">Reference proteome</keyword>
<dbReference type="Proteomes" id="UP001597114">
    <property type="component" value="Unassembled WGS sequence"/>
</dbReference>
<evidence type="ECO:0000313" key="4">
    <source>
        <dbReference type="EMBL" id="MFD1519242.1"/>
    </source>
</evidence>
<dbReference type="RefSeq" id="WP_344719537.1">
    <property type="nucleotide sequence ID" value="NZ_BAAAUS010000004.1"/>
</dbReference>
<dbReference type="InterPro" id="IPR050493">
    <property type="entry name" value="FAD-dep_Monooxygenase_BioMet"/>
</dbReference>
<dbReference type="SUPFAM" id="SSF51905">
    <property type="entry name" value="FAD/NAD(P)-binding domain"/>
    <property type="match status" value="1"/>
</dbReference>
<dbReference type="EMBL" id="JBHUCO010000016">
    <property type="protein sequence ID" value="MFD1519242.1"/>
    <property type="molecule type" value="Genomic_DNA"/>
</dbReference>
<accession>A0ABW4EXI1</accession>
<organism evidence="4 5">
    <name type="scientific">Pseudonocardia yunnanensis</name>
    <dbReference type="NCBI Taxonomy" id="58107"/>
    <lineage>
        <taxon>Bacteria</taxon>
        <taxon>Bacillati</taxon>
        <taxon>Actinomycetota</taxon>
        <taxon>Actinomycetes</taxon>
        <taxon>Pseudonocardiales</taxon>
        <taxon>Pseudonocardiaceae</taxon>
        <taxon>Pseudonocardia</taxon>
    </lineage>
</organism>
<evidence type="ECO:0000256" key="1">
    <source>
        <dbReference type="ARBA" id="ARBA00023002"/>
    </source>
</evidence>
<dbReference type="Gene3D" id="3.30.9.10">
    <property type="entry name" value="D-Amino Acid Oxidase, subunit A, domain 2"/>
    <property type="match status" value="1"/>
</dbReference>
<keyword evidence="1" id="KW-0560">Oxidoreductase</keyword>
<dbReference type="Gene3D" id="3.50.50.60">
    <property type="entry name" value="FAD/NAD(P)-binding domain"/>
    <property type="match status" value="1"/>
</dbReference>
<reference evidence="5" key="1">
    <citation type="journal article" date="2019" name="Int. J. Syst. Evol. Microbiol.">
        <title>The Global Catalogue of Microorganisms (GCM) 10K type strain sequencing project: providing services to taxonomists for standard genome sequencing and annotation.</title>
        <authorList>
            <consortium name="The Broad Institute Genomics Platform"/>
            <consortium name="The Broad Institute Genome Sequencing Center for Infectious Disease"/>
            <person name="Wu L."/>
            <person name="Ma J."/>
        </authorList>
    </citation>
    <scope>NUCLEOTIDE SEQUENCE [LARGE SCALE GENOMIC DNA]</scope>
    <source>
        <strain evidence="5">CCM 7043</strain>
    </source>
</reference>
<evidence type="ECO:0000313" key="5">
    <source>
        <dbReference type="Proteomes" id="UP001597114"/>
    </source>
</evidence>
<evidence type="ECO:0000256" key="2">
    <source>
        <dbReference type="ARBA" id="ARBA00023033"/>
    </source>
</evidence>
<gene>
    <name evidence="4" type="ORF">ACFSJD_17230</name>
</gene>
<comment type="caution">
    <text evidence="4">The sequence shown here is derived from an EMBL/GenBank/DDBJ whole genome shotgun (WGS) entry which is preliminary data.</text>
</comment>
<dbReference type="PRINTS" id="PR00420">
    <property type="entry name" value="RNGMNOXGNASE"/>
</dbReference>
<keyword evidence="2" id="KW-0503">Monooxygenase</keyword>
<sequence length="334" mass="35483">MRSVVIGGGIGGATGALALAAIGVEVEVHEAGARPVEDWGWVTLGPAAMTGLDQVGVADSVRAVGFPIAKVRTVDVATGAVSEFARSEPTHRYPSTHVWRQDLVSILRDQLDKLGITCHYGSAATAADLNADLIVGADGARSATRRSIGNLVEPAYTGEIIRYGHHPRSVAGLPTGVLHFWRHRNGVAGYVGDARDGSFWFCRHQSDSPTATIELPTMIAPLRDTPVHSVLDSSSVSRPIALYDLDPTDVWHRGHTVVIGDAAHALSPAAGRGATSSIEDAIILARYLRQSQFAVRQALESFTSNRRPVALAAYRPSPGQRPIAATAEDLDLTR</sequence>
<proteinExistence type="predicted"/>
<dbReference type="PANTHER" id="PTHR13789">
    <property type="entry name" value="MONOOXYGENASE"/>
    <property type="match status" value="1"/>
</dbReference>
<dbReference type="InterPro" id="IPR002938">
    <property type="entry name" value="FAD-bd"/>
</dbReference>
<name>A0ABW4EXI1_9PSEU</name>
<protein>
    <submittedName>
        <fullName evidence="4">NAD(P)/FAD-dependent oxidoreductase</fullName>
    </submittedName>
</protein>
<evidence type="ECO:0000259" key="3">
    <source>
        <dbReference type="Pfam" id="PF01494"/>
    </source>
</evidence>
<feature type="domain" description="FAD-binding" evidence="3">
    <location>
        <begin position="120"/>
        <end position="314"/>
    </location>
</feature>